<dbReference type="AlphaFoldDB" id="A0A2S3HG87"/>
<keyword evidence="2" id="KW-0694">RNA-binding</keyword>
<comment type="similarity">
    <text evidence="1">Belongs to the pseudouridine synthase RluA family.</text>
</comment>
<dbReference type="InterPro" id="IPR006145">
    <property type="entry name" value="PsdUridine_synth_RsuA/RluA"/>
</dbReference>
<accession>A0A2S3HG87</accession>
<organism evidence="4">
    <name type="scientific">Panicum hallii</name>
    <dbReference type="NCBI Taxonomy" id="206008"/>
    <lineage>
        <taxon>Eukaryota</taxon>
        <taxon>Viridiplantae</taxon>
        <taxon>Streptophyta</taxon>
        <taxon>Embryophyta</taxon>
        <taxon>Tracheophyta</taxon>
        <taxon>Spermatophyta</taxon>
        <taxon>Magnoliopsida</taxon>
        <taxon>Liliopsida</taxon>
        <taxon>Poales</taxon>
        <taxon>Poaceae</taxon>
        <taxon>PACMAD clade</taxon>
        <taxon>Panicoideae</taxon>
        <taxon>Panicodae</taxon>
        <taxon>Paniceae</taxon>
        <taxon>Panicinae</taxon>
        <taxon>Panicum</taxon>
        <taxon>Panicum sect. Panicum</taxon>
    </lineage>
</organism>
<dbReference type="CDD" id="cd00165">
    <property type="entry name" value="S4"/>
    <property type="match status" value="1"/>
</dbReference>
<evidence type="ECO:0000256" key="2">
    <source>
        <dbReference type="ARBA" id="ARBA00022884"/>
    </source>
</evidence>
<dbReference type="InterPro" id="IPR050188">
    <property type="entry name" value="RluA_PseudoU_synthase"/>
</dbReference>
<proteinExistence type="inferred from homology"/>
<dbReference type="EMBL" id="CM008049">
    <property type="protein sequence ID" value="PAN22328.1"/>
    <property type="molecule type" value="Genomic_DNA"/>
</dbReference>
<name>A0A2S3HG87_9POAL</name>
<dbReference type="GO" id="GO:0000455">
    <property type="term" value="P:enzyme-directed rRNA pseudouridine synthesis"/>
    <property type="evidence" value="ECO:0007669"/>
    <property type="project" value="TreeGrafter"/>
</dbReference>
<feature type="domain" description="Pseudouridine synthase RsuA/RluA-like" evidence="3">
    <location>
        <begin position="109"/>
        <end position="208"/>
    </location>
</feature>
<dbReference type="GO" id="GO:0009982">
    <property type="term" value="F:pseudouridine synthase activity"/>
    <property type="evidence" value="ECO:0007669"/>
    <property type="project" value="InterPro"/>
</dbReference>
<dbReference type="InterPro" id="IPR020103">
    <property type="entry name" value="PsdUridine_synth_cat_dom_sf"/>
</dbReference>
<reference evidence="4" key="1">
    <citation type="submission" date="2018-04" db="EMBL/GenBank/DDBJ databases">
        <title>WGS assembly of Panicum hallii.</title>
        <authorList>
            <person name="Lovell J."/>
            <person name="Jenkins J."/>
            <person name="Lowry D."/>
            <person name="Mamidi S."/>
            <person name="Sreedasyam A."/>
            <person name="Weng X."/>
            <person name="Barry K."/>
            <person name="Bonette J."/>
            <person name="Campitelli B."/>
            <person name="Daum C."/>
            <person name="Gordon S."/>
            <person name="Gould B."/>
            <person name="Lipzen A."/>
            <person name="Macqueen A."/>
            <person name="Palacio-Mejia J."/>
            <person name="Plott C."/>
            <person name="Shakirov E."/>
            <person name="Shu S."/>
            <person name="Yoshinaga Y."/>
            <person name="Zane M."/>
            <person name="Rokhsar D."/>
            <person name="Grimwood J."/>
            <person name="Schmutz J."/>
            <person name="Juenger T."/>
        </authorList>
    </citation>
    <scope>NUCLEOTIDE SEQUENCE [LARGE SCALE GENOMIC DNA]</scope>
    <source>
        <strain evidence="4">FIL2</strain>
    </source>
</reference>
<evidence type="ECO:0000256" key="1">
    <source>
        <dbReference type="ARBA" id="ARBA00010876"/>
    </source>
</evidence>
<dbReference type="Gramene" id="PAN22328">
    <property type="protein sequence ID" value="PAN22328"/>
    <property type="gene ID" value="PAHAL_4G011900"/>
</dbReference>
<dbReference type="SUPFAM" id="SSF55174">
    <property type="entry name" value="Alpha-L RNA-binding motif"/>
    <property type="match status" value="1"/>
</dbReference>
<gene>
    <name evidence="4" type="ORF">PAHAL_4G011900</name>
</gene>
<evidence type="ECO:0000313" key="4">
    <source>
        <dbReference type="EMBL" id="PAN22328.1"/>
    </source>
</evidence>
<dbReference type="GO" id="GO:0003723">
    <property type="term" value="F:RNA binding"/>
    <property type="evidence" value="ECO:0007669"/>
    <property type="project" value="UniProtKB-KW"/>
</dbReference>
<dbReference type="PANTHER" id="PTHR21600:SF87">
    <property type="entry name" value="RNA PSEUDOURIDYLATE SYNTHASE DOMAIN-CONTAINING PROTEIN 1"/>
    <property type="match status" value="1"/>
</dbReference>
<protein>
    <recommendedName>
        <fullName evidence="3">Pseudouridine synthase RsuA/RluA-like domain-containing protein</fullName>
    </recommendedName>
</protein>
<dbReference type="CDD" id="cd02869">
    <property type="entry name" value="PseudoU_synth_RluA_like"/>
    <property type="match status" value="1"/>
</dbReference>
<dbReference type="Gene3D" id="3.30.2350.10">
    <property type="entry name" value="Pseudouridine synthase"/>
    <property type="match status" value="1"/>
</dbReference>
<dbReference type="SUPFAM" id="SSF55120">
    <property type="entry name" value="Pseudouridine synthase"/>
    <property type="match status" value="1"/>
</dbReference>
<dbReference type="Proteomes" id="UP000243499">
    <property type="component" value="Chromosome 4"/>
</dbReference>
<sequence length="296" mass="31928">MAAATAPPPPAIAATFSALLRRHAVRTCRIRPFYARCVASNARAEAAEPECRSGGRGGTRLEEAVPAGEGRSRIDAWISARLGGGGVSRARVQASIRAGLVAVNGRPVSKDEHSHAQLAEQFKLHTIRRVYISLTCGVPHPNSGRIEASIARDPNNRIRMVAIAGSGHRYARNAASRYKVREVFAGGGSALVEWRLETGRTHQIRAHAKYLGIPLLGDETYGGTKSMALSLLRPRTPSKYHSALSDLISKVDRPCLHAALLGFKHPHSGKILEFSCPPPDDFTEVLGELRRVTSGD</sequence>
<dbReference type="PANTHER" id="PTHR21600">
    <property type="entry name" value="MITOCHONDRIAL RNA PSEUDOURIDINE SYNTHASE"/>
    <property type="match status" value="1"/>
</dbReference>
<evidence type="ECO:0000259" key="3">
    <source>
        <dbReference type="Pfam" id="PF00849"/>
    </source>
</evidence>
<dbReference type="Pfam" id="PF00849">
    <property type="entry name" value="PseudoU_synth_2"/>
    <property type="match status" value="1"/>
</dbReference>